<gene>
    <name evidence="2" type="ORF">UBAL3_94170065</name>
</gene>
<keyword evidence="1" id="KW-1133">Transmembrane helix</keyword>
<reference evidence="2 3" key="1">
    <citation type="journal article" date="2009" name="Appl. Environ. Microbiol.">
        <title>Community genomic and proteomic analyses of chemoautotrophic iron-oxidizing "Leptospirillum rubarum" (Group II) and "Leptospirillum ferrodiazotrophum" (Group III) bacteria in acid mine drainage biofilms.</title>
        <authorList>
            <person name="Goltsman D.S."/>
            <person name="Denef V.J."/>
            <person name="Singer S.W."/>
            <person name="VerBerkmoes N.C."/>
            <person name="Lefsrud M."/>
            <person name="Mueller R.S."/>
            <person name="Dick G.J."/>
            <person name="Sun C.L."/>
            <person name="Wheeler K.E."/>
            <person name="Zemla A."/>
            <person name="Baker B.J."/>
            <person name="Hauser L."/>
            <person name="Land M."/>
            <person name="Shah M.B."/>
            <person name="Thelen M.P."/>
            <person name="Hettich R.L."/>
            <person name="Banfield J.F."/>
        </authorList>
    </citation>
    <scope>NUCLEOTIDE SEQUENCE [LARGE SCALE GENOMIC DNA]</scope>
</reference>
<evidence type="ECO:0000313" key="2">
    <source>
        <dbReference type="EMBL" id="EES52460.1"/>
    </source>
</evidence>
<accession>C6HYA9</accession>
<keyword evidence="3" id="KW-1185">Reference proteome</keyword>
<name>C6HYA9_9BACT</name>
<proteinExistence type="predicted"/>
<evidence type="ECO:0000313" key="3">
    <source>
        <dbReference type="Proteomes" id="UP000009374"/>
    </source>
</evidence>
<organism evidence="2 3">
    <name type="scientific">Leptospirillum ferrodiazotrophum</name>
    <dbReference type="NCBI Taxonomy" id="412449"/>
    <lineage>
        <taxon>Bacteria</taxon>
        <taxon>Pseudomonadati</taxon>
        <taxon>Nitrospirota</taxon>
        <taxon>Nitrospiria</taxon>
        <taxon>Nitrospirales</taxon>
        <taxon>Nitrospiraceae</taxon>
        <taxon>Leptospirillum</taxon>
    </lineage>
</organism>
<protein>
    <submittedName>
        <fullName evidence="2">Uncharacterized protein</fullName>
    </submittedName>
</protein>
<keyword evidence="1" id="KW-0472">Membrane</keyword>
<dbReference type="Proteomes" id="UP000009374">
    <property type="component" value="Unassembled WGS sequence"/>
</dbReference>
<evidence type="ECO:0000256" key="1">
    <source>
        <dbReference type="SAM" id="Phobius"/>
    </source>
</evidence>
<dbReference type="AlphaFoldDB" id="C6HYA9"/>
<dbReference type="EMBL" id="GG693877">
    <property type="protein sequence ID" value="EES52460.1"/>
    <property type="molecule type" value="Genomic_DNA"/>
</dbReference>
<keyword evidence="1" id="KW-0812">Transmembrane</keyword>
<feature type="transmembrane region" description="Helical" evidence="1">
    <location>
        <begin position="23"/>
        <end position="42"/>
    </location>
</feature>
<sequence length="127" mass="13976">MALFRKGDSSSWSAAFQSFSRQLLVMVVAGLLMIAGGAFYGMHELASPEVHKKLAESTHLLLVGRYPTFEEALGALERRVPGTLKTFPYSADTTVWFGRLALFGAAFPDARGIIRKEPAGYTLYEED</sequence>